<proteinExistence type="predicted"/>
<keyword evidence="1" id="KW-0812">Transmembrane</keyword>
<sequence length="259" mass="29145">MDYYDLKNFLAVTLLFVLLLGAYRAGLWLRIRLPPHHRNSETSAVVHAVIGMLVTFGAIVLGLMVTSGKESYDSLSRSVNEEAIQIVQFNRLLIEYGTDIADAQTLLKEFTAHCIYDFNDPAPKATAQAKRLMQMEAIVRDWMPKTIEKKRLQFELEERLSPLNRVHWQIISQSASSISKPFYITLILWMLASFFIYGLNADFSIFISVALVVSAISICVALFVVMEMATPLGGIVAVSDEPFRYALQQIKSDTSSLVQ</sequence>
<evidence type="ECO:0000313" key="3">
    <source>
        <dbReference type="Proteomes" id="UP000182373"/>
    </source>
</evidence>
<organism evidence="2 3">
    <name type="scientific">Granulibacter bethesdensis</name>
    <dbReference type="NCBI Taxonomy" id="364410"/>
    <lineage>
        <taxon>Bacteria</taxon>
        <taxon>Pseudomonadati</taxon>
        <taxon>Pseudomonadota</taxon>
        <taxon>Alphaproteobacteria</taxon>
        <taxon>Acetobacterales</taxon>
        <taxon>Acetobacteraceae</taxon>
        <taxon>Granulibacter</taxon>
    </lineage>
</organism>
<dbReference type="Pfam" id="PF14023">
    <property type="entry name" value="Bestrophin-like"/>
    <property type="match status" value="1"/>
</dbReference>
<keyword evidence="1" id="KW-0472">Membrane</keyword>
<keyword evidence="1" id="KW-1133">Transmembrane helix</keyword>
<name>A0AAC9K9D7_9PROT</name>
<dbReference type="InterPro" id="IPR025333">
    <property type="entry name" value="DUF4239"/>
</dbReference>
<dbReference type="RefSeq" id="WP_072572141.1">
    <property type="nucleotide sequence ID" value="NZ_CP018191.1"/>
</dbReference>
<evidence type="ECO:0000256" key="1">
    <source>
        <dbReference type="SAM" id="Phobius"/>
    </source>
</evidence>
<evidence type="ECO:0008006" key="4">
    <source>
        <dbReference type="Google" id="ProtNLM"/>
    </source>
</evidence>
<reference evidence="3" key="1">
    <citation type="submission" date="2016-11" db="EMBL/GenBank/DDBJ databases">
        <title>Comparative genomic and phenotypic analysis of Granulibacter bethesdensis clinical isolates from patients with chronic granulomatous disease.</title>
        <authorList>
            <person name="Zarember K.A."/>
            <person name="Porcella S.F."/>
            <person name="Chu J."/>
            <person name="Ding L."/>
            <person name="Dahlstrom E."/>
            <person name="Barbian K."/>
            <person name="Martens C."/>
            <person name="Sykora L."/>
            <person name="Kramer S."/>
            <person name="Pettinato A.M."/>
            <person name="Hong H."/>
            <person name="Wald G."/>
            <person name="Berg L.J."/>
            <person name="Rogge L.S."/>
            <person name="Greenberg D.E."/>
            <person name="Falcone E.L."/>
            <person name="Neves J.F."/>
            <person name="Simoes M.J."/>
            <person name="Casal M."/>
            <person name="Rodriguez-Lopez F.C."/>
            <person name="Zelazny A."/>
            <person name="Gallin J.I."/>
            <person name="Holland S.M."/>
        </authorList>
    </citation>
    <scope>NUCLEOTIDE SEQUENCE [LARGE SCALE GENOMIC DNA]</scope>
    <source>
        <strain evidence="3">NIH9.1</strain>
    </source>
</reference>
<evidence type="ECO:0000313" key="2">
    <source>
        <dbReference type="EMBL" id="APH53984.1"/>
    </source>
</evidence>
<feature type="transmembrane region" description="Helical" evidence="1">
    <location>
        <begin position="182"/>
        <end position="199"/>
    </location>
</feature>
<dbReference type="EMBL" id="CP018191">
    <property type="protein sequence ID" value="APH53984.1"/>
    <property type="molecule type" value="Genomic_DNA"/>
</dbReference>
<accession>A0AAC9K9D7</accession>
<feature type="transmembrane region" description="Helical" evidence="1">
    <location>
        <begin position="48"/>
        <end position="67"/>
    </location>
</feature>
<gene>
    <name evidence="2" type="ORF">GbCGDNIH9_0732</name>
</gene>
<feature type="transmembrane region" description="Helical" evidence="1">
    <location>
        <begin position="205"/>
        <end position="225"/>
    </location>
</feature>
<protein>
    <recommendedName>
        <fullName evidence="4">DUF4239 domain-containing protein</fullName>
    </recommendedName>
</protein>
<dbReference type="AlphaFoldDB" id="A0AAC9K9D7"/>
<dbReference type="Proteomes" id="UP000182373">
    <property type="component" value="Chromosome"/>
</dbReference>